<proteinExistence type="inferred from homology"/>
<comment type="caution">
    <text evidence="9">The sequence shown here is derived from an EMBL/GenBank/DDBJ whole genome shotgun (WGS) entry which is preliminary data.</text>
</comment>
<evidence type="ECO:0000256" key="5">
    <source>
        <dbReference type="ARBA" id="ARBA00023242"/>
    </source>
</evidence>
<evidence type="ECO:0000259" key="8">
    <source>
        <dbReference type="Pfam" id="PF22466"/>
    </source>
</evidence>
<dbReference type="InterPro" id="IPR021151">
    <property type="entry name" value="GINS_A"/>
</dbReference>
<evidence type="ECO:0000313" key="10">
    <source>
        <dbReference type="Proteomes" id="UP001201980"/>
    </source>
</evidence>
<dbReference type="AlphaFoldDB" id="A0AAD5RVH4"/>
<dbReference type="InterPro" id="IPR010492">
    <property type="entry name" value="GINS_Psf3"/>
</dbReference>
<feature type="domain" description="GINS subunit" evidence="7">
    <location>
        <begin position="79"/>
        <end position="184"/>
    </location>
</feature>
<dbReference type="Pfam" id="PF05916">
    <property type="entry name" value="Sld5"/>
    <property type="match status" value="1"/>
</dbReference>
<dbReference type="InterPro" id="IPR055221">
    <property type="entry name" value="PSF3_N"/>
</dbReference>
<comment type="function">
    <text evidence="6">The GINS complex plays an essential role in the initiation of DNA replication.</text>
</comment>
<keyword evidence="4 6" id="KW-0235">DNA replication</keyword>
<evidence type="ECO:0000256" key="6">
    <source>
        <dbReference type="RuleBase" id="RU367161"/>
    </source>
</evidence>
<dbReference type="Pfam" id="PF22466">
    <property type="entry name" value="PSF3_N"/>
    <property type="match status" value="1"/>
</dbReference>
<dbReference type="PANTHER" id="PTHR22768:SF0">
    <property type="entry name" value="DNA REPLICATION COMPLEX GINS PROTEIN PSF3"/>
    <property type="match status" value="1"/>
</dbReference>
<evidence type="ECO:0000313" key="9">
    <source>
        <dbReference type="EMBL" id="KAJ2904353.1"/>
    </source>
</evidence>
<evidence type="ECO:0000256" key="4">
    <source>
        <dbReference type="ARBA" id="ARBA00022705"/>
    </source>
</evidence>
<comment type="similarity">
    <text evidence="2 6">Belongs to the GINS3/PSF3 family.</text>
</comment>
<dbReference type="CDD" id="cd21693">
    <property type="entry name" value="GINS_B_Psf3"/>
    <property type="match status" value="1"/>
</dbReference>
<keyword evidence="10" id="KW-1185">Reference proteome</keyword>
<dbReference type="EMBL" id="JAKWBI020000056">
    <property type="protein sequence ID" value="KAJ2904353.1"/>
    <property type="molecule type" value="Genomic_DNA"/>
</dbReference>
<accession>A0AAD5RVH4</accession>
<evidence type="ECO:0000256" key="3">
    <source>
        <dbReference type="ARBA" id="ARBA00015140"/>
    </source>
</evidence>
<comment type="subunit">
    <text evidence="6">Component of the GINS complex.</text>
</comment>
<reference evidence="9" key="1">
    <citation type="submission" date="2022-07" db="EMBL/GenBank/DDBJ databases">
        <title>Draft genome sequence of Zalerion maritima ATCC 34329, a (micro)plastics degrading marine fungus.</title>
        <authorList>
            <person name="Paco A."/>
            <person name="Goncalves M.F.M."/>
            <person name="Rocha-Santos T.A.P."/>
            <person name="Alves A."/>
        </authorList>
    </citation>
    <scope>NUCLEOTIDE SEQUENCE</scope>
    <source>
        <strain evidence="9">ATCC 34329</strain>
    </source>
</reference>
<dbReference type="CDD" id="cd11713">
    <property type="entry name" value="GINS_A_psf3"/>
    <property type="match status" value="1"/>
</dbReference>
<dbReference type="PANTHER" id="PTHR22768">
    <property type="entry name" value="DNA REPLICATION COMPLEX GINS PROTEIN PSF3"/>
    <property type="match status" value="1"/>
</dbReference>
<keyword evidence="5 6" id="KW-0539">Nucleus</keyword>
<dbReference type="Gene3D" id="1.20.58.2050">
    <property type="match status" value="1"/>
</dbReference>
<feature type="domain" description="DNA replication complex GINS protein PSF3 N-terminal" evidence="8">
    <location>
        <begin position="4"/>
        <end position="53"/>
    </location>
</feature>
<dbReference type="GO" id="GO:0000811">
    <property type="term" value="C:GINS complex"/>
    <property type="evidence" value="ECO:0007669"/>
    <property type="project" value="UniProtKB-UniRule"/>
</dbReference>
<sequence length="189" mass="20702">MSYYDIDAILTEAERVPATFNHTIPLLGYLDNSPSLKAGTTVPLPLWLAEMLALASAGPSQQHSQESTSFTSLTLPSSLSTSVSQALKADPRAVALRDQSAHFYALGVRMLDLFEEPELGDVLRRTFVTRAGDVVMHARKAGSGTDDALGVGAQGEEFLRGLEEWERQLFRRAHDGAKGRREWMDGVKN</sequence>
<dbReference type="InterPro" id="IPR036224">
    <property type="entry name" value="GINS_bundle-like_dom_sf"/>
</dbReference>
<evidence type="ECO:0000259" key="7">
    <source>
        <dbReference type="Pfam" id="PF05916"/>
    </source>
</evidence>
<dbReference type="SUPFAM" id="SSF158573">
    <property type="entry name" value="GINS helical bundle-like"/>
    <property type="match status" value="1"/>
</dbReference>
<organism evidence="9 10">
    <name type="scientific">Zalerion maritima</name>
    <dbReference type="NCBI Taxonomy" id="339359"/>
    <lineage>
        <taxon>Eukaryota</taxon>
        <taxon>Fungi</taxon>
        <taxon>Dikarya</taxon>
        <taxon>Ascomycota</taxon>
        <taxon>Pezizomycotina</taxon>
        <taxon>Sordariomycetes</taxon>
        <taxon>Lulworthiomycetidae</taxon>
        <taxon>Lulworthiales</taxon>
        <taxon>Lulworthiaceae</taxon>
        <taxon>Zalerion</taxon>
    </lineage>
</organism>
<dbReference type="InterPro" id="IPR038437">
    <property type="entry name" value="GINS_Psf3_sf"/>
</dbReference>
<dbReference type="Proteomes" id="UP001201980">
    <property type="component" value="Unassembled WGS sequence"/>
</dbReference>
<comment type="subcellular location">
    <subcellularLocation>
        <location evidence="1 6">Nucleus</location>
    </subcellularLocation>
</comment>
<evidence type="ECO:0000256" key="1">
    <source>
        <dbReference type="ARBA" id="ARBA00004123"/>
    </source>
</evidence>
<dbReference type="SUPFAM" id="SSF160059">
    <property type="entry name" value="PriA/YqbF domain"/>
    <property type="match status" value="1"/>
</dbReference>
<gene>
    <name evidence="9" type="ORF">MKZ38_008269</name>
</gene>
<evidence type="ECO:0000256" key="2">
    <source>
        <dbReference type="ARBA" id="ARBA00006343"/>
    </source>
</evidence>
<dbReference type="GO" id="GO:1902975">
    <property type="term" value="P:mitotic DNA replication initiation"/>
    <property type="evidence" value="ECO:0007669"/>
    <property type="project" value="TreeGrafter"/>
</dbReference>
<protein>
    <recommendedName>
        <fullName evidence="3 6">DNA replication complex GINS protein PSF3</fullName>
    </recommendedName>
</protein>
<name>A0AAD5RVH4_9PEZI</name>